<dbReference type="EMBL" id="JAHXZJ010000374">
    <property type="protein sequence ID" value="KAH0561299.1"/>
    <property type="molecule type" value="Genomic_DNA"/>
</dbReference>
<dbReference type="PANTHER" id="PTHR24403:SF105">
    <property type="entry name" value="ZINC FINGER PROTEIN 2-LIKE ISOFORM X1"/>
    <property type="match status" value="1"/>
</dbReference>
<evidence type="ECO:0000256" key="4">
    <source>
        <dbReference type="ARBA" id="ARBA00022833"/>
    </source>
</evidence>
<protein>
    <recommendedName>
        <fullName evidence="6">C2H2-type domain-containing protein</fullName>
    </recommendedName>
</protein>
<dbReference type="PANTHER" id="PTHR24403">
    <property type="entry name" value="ZINC FINGER PROTEIN"/>
    <property type="match status" value="1"/>
</dbReference>
<feature type="domain" description="C2H2-type" evidence="6">
    <location>
        <begin position="130"/>
        <end position="157"/>
    </location>
</feature>
<dbReference type="FunFam" id="3.30.160.60:FF:000604">
    <property type="entry name" value="Histone H4 transcription factor-like Protein"/>
    <property type="match status" value="1"/>
</dbReference>
<organism evidence="7 8">
    <name type="scientific">Cotesia glomerata</name>
    <name type="common">Lepidopteran parasitic wasp</name>
    <name type="synonym">Apanteles glomeratus</name>
    <dbReference type="NCBI Taxonomy" id="32391"/>
    <lineage>
        <taxon>Eukaryota</taxon>
        <taxon>Metazoa</taxon>
        <taxon>Ecdysozoa</taxon>
        <taxon>Arthropoda</taxon>
        <taxon>Hexapoda</taxon>
        <taxon>Insecta</taxon>
        <taxon>Pterygota</taxon>
        <taxon>Neoptera</taxon>
        <taxon>Endopterygota</taxon>
        <taxon>Hymenoptera</taxon>
        <taxon>Apocrita</taxon>
        <taxon>Ichneumonoidea</taxon>
        <taxon>Braconidae</taxon>
        <taxon>Microgastrinae</taxon>
        <taxon>Cotesia</taxon>
    </lineage>
</organism>
<gene>
    <name evidence="7" type="ORF">KQX54_016122</name>
</gene>
<keyword evidence="1" id="KW-0479">Metal-binding</keyword>
<evidence type="ECO:0000256" key="3">
    <source>
        <dbReference type="ARBA" id="ARBA00022771"/>
    </source>
</evidence>
<evidence type="ECO:0000256" key="5">
    <source>
        <dbReference type="PROSITE-ProRule" id="PRU00042"/>
    </source>
</evidence>
<proteinExistence type="predicted"/>
<dbReference type="InterPro" id="IPR013087">
    <property type="entry name" value="Znf_C2H2_type"/>
</dbReference>
<reference evidence="7 8" key="1">
    <citation type="journal article" date="2021" name="J. Hered.">
        <title>A chromosome-level genome assembly of the parasitoid wasp, Cotesia glomerata (Hymenoptera: Braconidae).</title>
        <authorList>
            <person name="Pinto B.J."/>
            <person name="Weis J.J."/>
            <person name="Gamble T."/>
            <person name="Ode P.J."/>
            <person name="Paul R."/>
            <person name="Zaspel J.M."/>
        </authorList>
    </citation>
    <scope>NUCLEOTIDE SEQUENCE [LARGE SCALE GENOMIC DNA]</scope>
    <source>
        <strain evidence="7">CgM1</strain>
    </source>
</reference>
<evidence type="ECO:0000256" key="2">
    <source>
        <dbReference type="ARBA" id="ARBA00022737"/>
    </source>
</evidence>
<comment type="caution">
    <text evidence="7">The sequence shown here is derived from an EMBL/GenBank/DDBJ whole genome shotgun (WGS) entry which is preliminary data.</text>
</comment>
<dbReference type="SMART" id="SM00355">
    <property type="entry name" value="ZnF_C2H2"/>
    <property type="match status" value="3"/>
</dbReference>
<evidence type="ECO:0000313" key="7">
    <source>
        <dbReference type="EMBL" id="KAH0561299.1"/>
    </source>
</evidence>
<evidence type="ECO:0000256" key="1">
    <source>
        <dbReference type="ARBA" id="ARBA00022723"/>
    </source>
</evidence>
<keyword evidence="3 5" id="KW-0863">Zinc-finger</keyword>
<dbReference type="GO" id="GO:0005634">
    <property type="term" value="C:nucleus"/>
    <property type="evidence" value="ECO:0007669"/>
    <property type="project" value="TreeGrafter"/>
</dbReference>
<sequence length="161" mass="18437">MSSDESSRPESSASPKKQTFKCRICKKFLATASKTFTLAQNVILVSNATVSYREANLKRHLLSHTKEKPYKCSVCSFSCSLEQNLKQHMLAKHSEERPSHECSHPDCNFTTPNLSTLKTHMHIHTGEKPFKCSHCDFRSRTSKNIKIHERTHAKERPFKCS</sequence>
<keyword evidence="2" id="KW-0677">Repeat</keyword>
<dbReference type="Pfam" id="PF13909">
    <property type="entry name" value="zf-H2C2_5"/>
    <property type="match status" value="1"/>
</dbReference>
<dbReference type="InterPro" id="IPR050688">
    <property type="entry name" value="Zinc_finger/UBP_domain"/>
</dbReference>
<dbReference type="Proteomes" id="UP000826195">
    <property type="component" value="Unassembled WGS sequence"/>
</dbReference>
<dbReference type="PROSITE" id="PS00028">
    <property type="entry name" value="ZINC_FINGER_C2H2_1"/>
    <property type="match status" value="1"/>
</dbReference>
<dbReference type="SUPFAM" id="SSF57667">
    <property type="entry name" value="beta-beta-alpha zinc fingers"/>
    <property type="match status" value="2"/>
</dbReference>
<keyword evidence="8" id="KW-1185">Reference proteome</keyword>
<dbReference type="AlphaFoldDB" id="A0AAV7J0K9"/>
<dbReference type="PROSITE" id="PS50157">
    <property type="entry name" value="ZINC_FINGER_C2H2_2"/>
    <property type="match status" value="3"/>
</dbReference>
<dbReference type="GO" id="GO:0008270">
    <property type="term" value="F:zinc ion binding"/>
    <property type="evidence" value="ECO:0007669"/>
    <property type="project" value="UniProtKB-KW"/>
</dbReference>
<evidence type="ECO:0000313" key="8">
    <source>
        <dbReference type="Proteomes" id="UP000826195"/>
    </source>
</evidence>
<feature type="domain" description="C2H2-type" evidence="6">
    <location>
        <begin position="100"/>
        <end position="129"/>
    </location>
</feature>
<evidence type="ECO:0000259" key="6">
    <source>
        <dbReference type="PROSITE" id="PS50157"/>
    </source>
</evidence>
<name>A0AAV7J0K9_COTGL</name>
<dbReference type="GO" id="GO:0045944">
    <property type="term" value="P:positive regulation of transcription by RNA polymerase II"/>
    <property type="evidence" value="ECO:0007669"/>
    <property type="project" value="TreeGrafter"/>
</dbReference>
<dbReference type="FunFam" id="3.30.160.60:FF:000630">
    <property type="entry name" value="Zinc finger protein 180"/>
    <property type="match status" value="1"/>
</dbReference>
<dbReference type="Gene3D" id="3.30.160.60">
    <property type="entry name" value="Classic Zinc Finger"/>
    <property type="match status" value="4"/>
</dbReference>
<keyword evidence="4" id="KW-0862">Zinc</keyword>
<dbReference type="InterPro" id="IPR036236">
    <property type="entry name" value="Znf_C2H2_sf"/>
</dbReference>
<accession>A0AAV7J0K9</accession>
<feature type="domain" description="C2H2-type" evidence="6">
    <location>
        <begin position="70"/>
        <end position="98"/>
    </location>
</feature>